<reference evidence="6" key="1">
    <citation type="submission" date="2019-10" db="EMBL/GenBank/DDBJ databases">
        <authorList>
            <consortium name="DOE Joint Genome Institute"/>
            <person name="Kuo A."/>
            <person name="Miyauchi S."/>
            <person name="Kiss E."/>
            <person name="Drula E."/>
            <person name="Kohler A."/>
            <person name="Sanchez-Garcia M."/>
            <person name="Andreopoulos B."/>
            <person name="Barry K.W."/>
            <person name="Bonito G."/>
            <person name="Buee M."/>
            <person name="Carver A."/>
            <person name="Chen C."/>
            <person name="Cichocki N."/>
            <person name="Clum A."/>
            <person name="Culley D."/>
            <person name="Crous P.W."/>
            <person name="Fauchery L."/>
            <person name="Girlanda M."/>
            <person name="Hayes R."/>
            <person name="Keri Z."/>
            <person name="LaButti K."/>
            <person name="Lipzen A."/>
            <person name="Lombard V."/>
            <person name="Magnuson J."/>
            <person name="Maillard F."/>
            <person name="Morin E."/>
            <person name="Murat C."/>
            <person name="Nolan M."/>
            <person name="Ohm R."/>
            <person name="Pangilinan J."/>
            <person name="Pereira M."/>
            <person name="Perotto S."/>
            <person name="Peter M."/>
            <person name="Riley R."/>
            <person name="Sitrit Y."/>
            <person name="Stielow B."/>
            <person name="Szollosi G."/>
            <person name="Zifcakova L."/>
            <person name="Stursova M."/>
            <person name="Spatafora J.W."/>
            <person name="Tedersoo L."/>
            <person name="Vaario L.-M."/>
            <person name="Yamada A."/>
            <person name="Yan M."/>
            <person name="Wang P."/>
            <person name="Xu J."/>
            <person name="Bruns T."/>
            <person name="Baldrian P."/>
            <person name="Vilgalys R."/>
            <person name="Henrissat B."/>
            <person name="Grigoriev I.V."/>
            <person name="Hibbett D."/>
            <person name="Nagy L.G."/>
            <person name="Martin F.M."/>
        </authorList>
    </citation>
    <scope>NUCLEOTIDE SEQUENCE</scope>
    <source>
        <strain evidence="6">Prilba</strain>
    </source>
</reference>
<evidence type="ECO:0000256" key="2">
    <source>
        <dbReference type="ARBA" id="ARBA00022540"/>
    </source>
</evidence>
<comment type="function">
    <text evidence="4">Component of the eukaryotic translation initiation factor 3 (eIF-3) complex, which is involved in protein synthesis of a specialized repertoire of mRNAs and, together with other initiation factors, stimulates binding of mRNA and methionyl-tRNAi to the 40S ribosome. The eIF-3 complex specifically targets and initiates translation of a subset of mRNAs involved in cell proliferation.</text>
</comment>
<dbReference type="PANTHER" id="PTHR21681">
    <property type="entry name" value="EUKARYOTIC TRANSLATION INITIATION FACTOR 3 SUBUNIT J"/>
    <property type="match status" value="1"/>
</dbReference>
<dbReference type="OrthoDB" id="20381at2759"/>
<dbReference type="Gene3D" id="1.10.246.60">
    <property type="entry name" value="Eukaryotic translation initiation factor 3 like domains"/>
    <property type="match status" value="1"/>
</dbReference>
<protein>
    <recommendedName>
        <fullName evidence="4">Eukaryotic translation initiation factor 3 subunit J</fullName>
        <shortName evidence="4">eIF3j</shortName>
    </recommendedName>
    <alternativeName>
        <fullName evidence="4">Eukaryotic translation initiation factor 3 30 kDa subunit homolog</fullName>
        <shortName evidence="4">eIF-3 30 kDa subunit homolog</shortName>
    </alternativeName>
</protein>
<evidence type="ECO:0000256" key="3">
    <source>
        <dbReference type="ARBA" id="ARBA00022917"/>
    </source>
</evidence>
<feature type="compositionally biased region" description="Basic and acidic residues" evidence="5">
    <location>
        <begin position="208"/>
        <end position="218"/>
    </location>
</feature>
<evidence type="ECO:0000256" key="1">
    <source>
        <dbReference type="ARBA" id="ARBA00022490"/>
    </source>
</evidence>
<sequence length="260" mass="28290">MSDWEGSGDDSPVRPIPNKALATKSSKWEGEDDDDDGPVSDWEASSDEEKEKPSPAAAAAAAAPHKKKGSLKQKLAEKEAERQARLALGDDQADYDEDAVLDPRAKANFEKQRELESDLRNATELFGPTDVVKGSSDADLDSILKSDPKSKEDFIALSDAIIAHVIKRHQDKPLYASFAEHHVRALAAPLRDVDVRKAASGLTTLANEKQREQREKLSGKKKPKAAGKPVLGASKLGNKLDTTVYDEALDDFGTNPDDFM</sequence>
<accession>A0A9P5TD49</accession>
<keyword evidence="2 4" id="KW-0396">Initiation factor</keyword>
<dbReference type="Proteomes" id="UP000759537">
    <property type="component" value="Unassembled WGS sequence"/>
</dbReference>
<feature type="compositionally biased region" description="Acidic residues" evidence="5">
    <location>
        <begin position="30"/>
        <end position="46"/>
    </location>
</feature>
<dbReference type="GO" id="GO:0005852">
    <property type="term" value="C:eukaryotic translation initiation factor 3 complex"/>
    <property type="evidence" value="ECO:0007669"/>
    <property type="project" value="UniProtKB-UniRule"/>
</dbReference>
<feature type="region of interest" description="Disordered" evidence="5">
    <location>
        <begin position="1"/>
        <end position="98"/>
    </location>
</feature>
<comment type="subunit">
    <text evidence="4">Component of the eukaryotic translation initiation factor 3 (eIF-3) complex.</text>
</comment>
<keyword evidence="1 4" id="KW-0963">Cytoplasm</keyword>
<dbReference type="GO" id="GO:0003743">
    <property type="term" value="F:translation initiation factor activity"/>
    <property type="evidence" value="ECO:0007669"/>
    <property type="project" value="UniProtKB-UniRule"/>
</dbReference>
<reference evidence="6" key="2">
    <citation type="journal article" date="2020" name="Nat. Commun.">
        <title>Large-scale genome sequencing of mycorrhizal fungi provides insights into the early evolution of symbiotic traits.</title>
        <authorList>
            <person name="Miyauchi S."/>
            <person name="Kiss E."/>
            <person name="Kuo A."/>
            <person name="Drula E."/>
            <person name="Kohler A."/>
            <person name="Sanchez-Garcia M."/>
            <person name="Morin E."/>
            <person name="Andreopoulos B."/>
            <person name="Barry K.W."/>
            <person name="Bonito G."/>
            <person name="Buee M."/>
            <person name="Carver A."/>
            <person name="Chen C."/>
            <person name="Cichocki N."/>
            <person name="Clum A."/>
            <person name="Culley D."/>
            <person name="Crous P.W."/>
            <person name="Fauchery L."/>
            <person name="Girlanda M."/>
            <person name="Hayes R.D."/>
            <person name="Keri Z."/>
            <person name="LaButti K."/>
            <person name="Lipzen A."/>
            <person name="Lombard V."/>
            <person name="Magnuson J."/>
            <person name="Maillard F."/>
            <person name="Murat C."/>
            <person name="Nolan M."/>
            <person name="Ohm R.A."/>
            <person name="Pangilinan J."/>
            <person name="Pereira M.F."/>
            <person name="Perotto S."/>
            <person name="Peter M."/>
            <person name="Pfister S."/>
            <person name="Riley R."/>
            <person name="Sitrit Y."/>
            <person name="Stielow J.B."/>
            <person name="Szollosi G."/>
            <person name="Zifcakova L."/>
            <person name="Stursova M."/>
            <person name="Spatafora J.W."/>
            <person name="Tedersoo L."/>
            <person name="Vaario L.M."/>
            <person name="Yamada A."/>
            <person name="Yan M."/>
            <person name="Wang P."/>
            <person name="Xu J."/>
            <person name="Bruns T."/>
            <person name="Baldrian P."/>
            <person name="Vilgalys R."/>
            <person name="Dunand C."/>
            <person name="Henrissat B."/>
            <person name="Grigoriev I.V."/>
            <person name="Hibbett D."/>
            <person name="Nagy L.G."/>
            <person name="Martin F.M."/>
        </authorList>
    </citation>
    <scope>NUCLEOTIDE SEQUENCE</scope>
    <source>
        <strain evidence="6">Prilba</strain>
    </source>
</reference>
<evidence type="ECO:0000256" key="4">
    <source>
        <dbReference type="HAMAP-Rule" id="MF_03009"/>
    </source>
</evidence>
<proteinExistence type="inferred from homology"/>
<dbReference type="GO" id="GO:0016282">
    <property type="term" value="C:eukaryotic 43S preinitiation complex"/>
    <property type="evidence" value="ECO:0007669"/>
    <property type="project" value="UniProtKB-UniRule"/>
</dbReference>
<dbReference type="Pfam" id="PF08597">
    <property type="entry name" value="eIF3_subunit"/>
    <property type="match status" value="1"/>
</dbReference>
<dbReference type="HAMAP" id="MF_03009">
    <property type="entry name" value="eIF3j"/>
    <property type="match status" value="1"/>
</dbReference>
<keyword evidence="7" id="KW-1185">Reference proteome</keyword>
<dbReference type="GO" id="GO:0001732">
    <property type="term" value="P:formation of cytoplasmic translation initiation complex"/>
    <property type="evidence" value="ECO:0007669"/>
    <property type="project" value="UniProtKB-UniRule"/>
</dbReference>
<dbReference type="EMBL" id="WHVB01000002">
    <property type="protein sequence ID" value="KAF8486001.1"/>
    <property type="molecule type" value="Genomic_DNA"/>
</dbReference>
<dbReference type="PANTHER" id="PTHR21681:SF0">
    <property type="entry name" value="EUKARYOTIC TRANSLATION INITIATION FACTOR 3 SUBUNIT J"/>
    <property type="match status" value="1"/>
</dbReference>
<dbReference type="GO" id="GO:0033290">
    <property type="term" value="C:eukaryotic 48S preinitiation complex"/>
    <property type="evidence" value="ECO:0007669"/>
    <property type="project" value="UniProtKB-UniRule"/>
</dbReference>
<comment type="similarity">
    <text evidence="4">Belongs to the eIF-3 subunit J family.</text>
</comment>
<feature type="compositionally biased region" description="Basic and acidic residues" evidence="5">
    <location>
        <begin position="74"/>
        <end position="84"/>
    </location>
</feature>
<organism evidence="6 7">
    <name type="scientific">Russula ochroleuca</name>
    <dbReference type="NCBI Taxonomy" id="152965"/>
    <lineage>
        <taxon>Eukaryota</taxon>
        <taxon>Fungi</taxon>
        <taxon>Dikarya</taxon>
        <taxon>Basidiomycota</taxon>
        <taxon>Agaricomycotina</taxon>
        <taxon>Agaricomycetes</taxon>
        <taxon>Russulales</taxon>
        <taxon>Russulaceae</taxon>
        <taxon>Russula</taxon>
    </lineage>
</organism>
<dbReference type="InterPro" id="IPR013906">
    <property type="entry name" value="eIF3j"/>
</dbReference>
<dbReference type="AlphaFoldDB" id="A0A9P5TD49"/>
<evidence type="ECO:0000313" key="7">
    <source>
        <dbReference type="Proteomes" id="UP000759537"/>
    </source>
</evidence>
<keyword evidence="3 4" id="KW-0648">Protein biosynthesis</keyword>
<gene>
    <name evidence="4" type="primary">HCR1</name>
    <name evidence="6" type="ORF">DFH94DRAFT_709608</name>
</gene>
<evidence type="ECO:0000256" key="5">
    <source>
        <dbReference type="SAM" id="MobiDB-lite"/>
    </source>
</evidence>
<dbReference type="InterPro" id="IPR023194">
    <property type="entry name" value="eIF3-like_dom_sf"/>
</dbReference>
<comment type="subcellular location">
    <subcellularLocation>
        <location evidence="4">Cytoplasm</location>
    </subcellularLocation>
</comment>
<comment type="caution">
    <text evidence="6">The sequence shown here is derived from an EMBL/GenBank/DDBJ whole genome shotgun (WGS) entry which is preliminary data.</text>
</comment>
<name>A0A9P5TD49_9AGAM</name>
<feature type="region of interest" description="Disordered" evidence="5">
    <location>
        <begin position="207"/>
        <end position="234"/>
    </location>
</feature>
<evidence type="ECO:0000313" key="6">
    <source>
        <dbReference type="EMBL" id="KAF8486001.1"/>
    </source>
</evidence>